<dbReference type="SMART" id="SM00342">
    <property type="entry name" value="HTH_ARAC"/>
    <property type="match status" value="1"/>
</dbReference>
<gene>
    <name evidence="3" type="primary">rhaS_21</name>
    <name evidence="3" type="ORF">PAESOLCIP111_03003</name>
</gene>
<comment type="caution">
    <text evidence="3">The sequence shown here is derived from an EMBL/GenBank/DDBJ whole genome shotgun (WGS) entry which is preliminary data.</text>
</comment>
<evidence type="ECO:0000313" key="4">
    <source>
        <dbReference type="Proteomes" id="UP000693672"/>
    </source>
</evidence>
<dbReference type="GO" id="GO:0043565">
    <property type="term" value="F:sequence-specific DNA binding"/>
    <property type="evidence" value="ECO:0007669"/>
    <property type="project" value="InterPro"/>
</dbReference>
<keyword evidence="4" id="KW-1185">Reference proteome</keyword>
<protein>
    <submittedName>
        <fullName evidence="3">HTH-type transcriptional activator RhaS</fullName>
    </submittedName>
</protein>
<feature type="domain" description="HTH araC/xylS-type" evidence="2">
    <location>
        <begin position="187"/>
        <end position="285"/>
    </location>
</feature>
<evidence type="ECO:0000256" key="1">
    <source>
        <dbReference type="ARBA" id="ARBA00023125"/>
    </source>
</evidence>
<proteinExistence type="predicted"/>
<accession>A0A916NQ23</accession>
<dbReference type="InterPro" id="IPR018060">
    <property type="entry name" value="HTH_AraC"/>
</dbReference>
<reference evidence="3" key="1">
    <citation type="submission" date="2021-06" db="EMBL/GenBank/DDBJ databases">
        <authorList>
            <person name="Criscuolo A."/>
        </authorList>
    </citation>
    <scope>NUCLEOTIDE SEQUENCE</scope>
    <source>
        <strain evidence="3">CIP111600</strain>
    </source>
</reference>
<keyword evidence="1" id="KW-0238">DNA-binding</keyword>
<dbReference type="Proteomes" id="UP000693672">
    <property type="component" value="Unassembled WGS sequence"/>
</dbReference>
<sequence length="298" mass="34320">MTLFPINKQLTDYPHIPQSFPLDMTINQIYRHFPAHRHDFLEFSLVIEGSGYEVINGIKHPMQPGTFTFLLPYQIHEIFVTSPQPLRLYNCMFGIDLLQAPMVRMDFRELLFSKEPLPSFMHLDGGELEQMAGMLMQLHQEARSRSGLWRNSLMLAKLTEILVRFDRLRRSGGVAKPKEESGMSSVWPIIQYIHHHYREPISLSGIAVLFRMSSSHLSEEIKKHIGMNFVHFLHRVRISHACGLLASTSMSACDIAEEVGFGSLKSFSRIFRAMKGVTPAEYRKRCHSEETMGRESVR</sequence>
<dbReference type="EMBL" id="CAJVAS010000011">
    <property type="protein sequence ID" value="CAG7628282.1"/>
    <property type="molecule type" value="Genomic_DNA"/>
</dbReference>
<dbReference type="Pfam" id="PF12833">
    <property type="entry name" value="HTH_18"/>
    <property type="match status" value="1"/>
</dbReference>
<dbReference type="GO" id="GO:0003700">
    <property type="term" value="F:DNA-binding transcription factor activity"/>
    <property type="evidence" value="ECO:0007669"/>
    <property type="project" value="InterPro"/>
</dbReference>
<name>A0A916NQ23_9BACL</name>
<dbReference type="PANTHER" id="PTHR43280">
    <property type="entry name" value="ARAC-FAMILY TRANSCRIPTIONAL REGULATOR"/>
    <property type="match status" value="1"/>
</dbReference>
<dbReference type="PANTHER" id="PTHR43280:SF2">
    <property type="entry name" value="HTH-TYPE TRANSCRIPTIONAL REGULATOR EXSA"/>
    <property type="match status" value="1"/>
</dbReference>
<dbReference type="Pfam" id="PF02311">
    <property type="entry name" value="AraC_binding"/>
    <property type="match status" value="1"/>
</dbReference>
<dbReference type="RefSeq" id="WP_218092760.1">
    <property type="nucleotide sequence ID" value="NZ_CAJVAS010000011.1"/>
</dbReference>
<dbReference type="AlphaFoldDB" id="A0A916NQ23"/>
<evidence type="ECO:0000259" key="2">
    <source>
        <dbReference type="PROSITE" id="PS01124"/>
    </source>
</evidence>
<organism evidence="3 4">
    <name type="scientific">Paenibacillus solanacearum</name>
    <dbReference type="NCBI Taxonomy" id="2048548"/>
    <lineage>
        <taxon>Bacteria</taxon>
        <taxon>Bacillati</taxon>
        <taxon>Bacillota</taxon>
        <taxon>Bacilli</taxon>
        <taxon>Bacillales</taxon>
        <taxon>Paenibacillaceae</taxon>
        <taxon>Paenibacillus</taxon>
    </lineage>
</organism>
<evidence type="ECO:0000313" key="3">
    <source>
        <dbReference type="EMBL" id="CAG7628282.1"/>
    </source>
</evidence>
<dbReference type="InterPro" id="IPR003313">
    <property type="entry name" value="AraC-bd"/>
</dbReference>
<dbReference type="PROSITE" id="PS01124">
    <property type="entry name" value="HTH_ARAC_FAMILY_2"/>
    <property type="match status" value="1"/>
</dbReference>